<dbReference type="FunFam" id="3.40.50.720:FF:000080">
    <property type="entry name" value="Thiazole biosynthesis adenylyltransferase ThiF"/>
    <property type="match status" value="1"/>
</dbReference>
<proteinExistence type="inferred from homology"/>
<evidence type="ECO:0000313" key="3">
    <source>
        <dbReference type="EMBL" id="SEL53324.1"/>
    </source>
</evidence>
<dbReference type="STRING" id="1036779.SAMN04515666_104188"/>
<dbReference type="Proteomes" id="UP000199664">
    <property type="component" value="Unassembled WGS sequence"/>
</dbReference>
<evidence type="ECO:0000259" key="2">
    <source>
        <dbReference type="PROSITE" id="PS50206"/>
    </source>
</evidence>
<feature type="domain" description="Rhodanese" evidence="2">
    <location>
        <begin position="248"/>
        <end position="320"/>
    </location>
</feature>
<name>A0A1H7R076_9HYPH</name>
<dbReference type="InterPro" id="IPR045886">
    <property type="entry name" value="ThiF/MoeB/HesA"/>
</dbReference>
<dbReference type="GO" id="GO:0008641">
    <property type="term" value="F:ubiquitin-like modifier activating enzyme activity"/>
    <property type="evidence" value="ECO:0007669"/>
    <property type="project" value="InterPro"/>
</dbReference>
<gene>
    <name evidence="3" type="ORF">SAMN04515666_104188</name>
</gene>
<dbReference type="Gene3D" id="3.40.50.720">
    <property type="entry name" value="NAD(P)-binding Rossmann-like Domain"/>
    <property type="match status" value="1"/>
</dbReference>
<dbReference type="InterPro" id="IPR036873">
    <property type="entry name" value="Rhodanese-like_dom_sf"/>
</dbReference>
<dbReference type="PANTHER" id="PTHR10953:SF102">
    <property type="entry name" value="ADENYLYLTRANSFERASE AND SULFURTRANSFERASE MOCS3"/>
    <property type="match status" value="1"/>
</dbReference>
<evidence type="ECO:0000313" key="4">
    <source>
        <dbReference type="Proteomes" id="UP000199664"/>
    </source>
</evidence>
<dbReference type="PROSITE" id="PS50206">
    <property type="entry name" value="RHODANESE_3"/>
    <property type="match status" value="1"/>
</dbReference>
<dbReference type="InterPro" id="IPR001763">
    <property type="entry name" value="Rhodanese-like_dom"/>
</dbReference>
<keyword evidence="3" id="KW-0548">Nucleotidyltransferase</keyword>
<dbReference type="InterPro" id="IPR000594">
    <property type="entry name" value="ThiF_NAD_FAD-bd"/>
</dbReference>
<accession>A0A1H7R076</accession>
<organism evidence="3 4">
    <name type="scientific">Bosea lupini</name>
    <dbReference type="NCBI Taxonomy" id="1036779"/>
    <lineage>
        <taxon>Bacteria</taxon>
        <taxon>Pseudomonadati</taxon>
        <taxon>Pseudomonadota</taxon>
        <taxon>Alphaproteobacteria</taxon>
        <taxon>Hyphomicrobiales</taxon>
        <taxon>Boseaceae</taxon>
        <taxon>Bosea</taxon>
    </lineage>
</organism>
<sequence>MTERYARQIVMPEIGPEGQARLARTRILVVGAGGLGCPVSSYLVGAGIGRLLLADPDRVEESNLHRQPLYRMGDVGRPKVEAARDALAAYNPGVAVEALALRLAPDNVTELVARADIVVDAADSFAATYVLSDACCEAGKPLISASIVGTAGYVGAFCGGGPSYRAVFPEMPARAADCATAGVLGPAVATLGLLQAQMALLLALGLEPSPLGRVISFDARRLGFGGFCFAGAPEPLSGSFPFIAPSQLSADDIVVELRGVEEAPVAAAPDAIRLTVDEIDRLSLNDAEGRRVVLCCRSGIRAARAAGRLAARGTTDLALMALG</sequence>
<dbReference type="GO" id="GO:0004792">
    <property type="term" value="F:thiosulfate-cyanide sulfurtransferase activity"/>
    <property type="evidence" value="ECO:0007669"/>
    <property type="project" value="TreeGrafter"/>
</dbReference>
<comment type="similarity">
    <text evidence="1">Belongs to the HesA/MoeB/ThiF family.</text>
</comment>
<dbReference type="GO" id="GO:0016779">
    <property type="term" value="F:nucleotidyltransferase activity"/>
    <property type="evidence" value="ECO:0007669"/>
    <property type="project" value="UniProtKB-KW"/>
</dbReference>
<protein>
    <submittedName>
        <fullName evidence="3">Molybdopterin or thiamine biosynthesis adenylyltransferase</fullName>
    </submittedName>
</protein>
<dbReference type="SUPFAM" id="SSF52821">
    <property type="entry name" value="Rhodanese/Cell cycle control phosphatase"/>
    <property type="match status" value="1"/>
</dbReference>
<dbReference type="CDD" id="cd00757">
    <property type="entry name" value="ThiF_MoeB_HesA_family"/>
    <property type="match status" value="1"/>
</dbReference>
<dbReference type="PANTHER" id="PTHR10953">
    <property type="entry name" value="UBIQUITIN-ACTIVATING ENZYME E1"/>
    <property type="match status" value="1"/>
</dbReference>
<dbReference type="RefSeq" id="WP_091834980.1">
    <property type="nucleotide sequence ID" value="NZ_FOAN01000004.1"/>
</dbReference>
<reference evidence="4" key="1">
    <citation type="submission" date="2016-10" db="EMBL/GenBank/DDBJ databases">
        <authorList>
            <person name="Varghese N."/>
            <person name="Submissions S."/>
        </authorList>
    </citation>
    <scope>NUCLEOTIDE SEQUENCE [LARGE SCALE GENOMIC DNA]</scope>
    <source>
        <strain evidence="4">LMG 26383,CCUG 61248,R- 45681</strain>
    </source>
</reference>
<dbReference type="Pfam" id="PF00899">
    <property type="entry name" value="ThiF"/>
    <property type="match status" value="1"/>
</dbReference>
<dbReference type="GO" id="GO:0005737">
    <property type="term" value="C:cytoplasm"/>
    <property type="evidence" value="ECO:0007669"/>
    <property type="project" value="TreeGrafter"/>
</dbReference>
<dbReference type="Gene3D" id="3.40.250.10">
    <property type="entry name" value="Rhodanese-like domain"/>
    <property type="match status" value="1"/>
</dbReference>
<dbReference type="EMBL" id="FOAN01000004">
    <property type="protein sequence ID" value="SEL53324.1"/>
    <property type="molecule type" value="Genomic_DNA"/>
</dbReference>
<dbReference type="OrthoDB" id="9804286at2"/>
<dbReference type="SUPFAM" id="SSF69572">
    <property type="entry name" value="Activating enzymes of the ubiquitin-like proteins"/>
    <property type="match status" value="1"/>
</dbReference>
<dbReference type="AlphaFoldDB" id="A0A1H7R076"/>
<keyword evidence="3" id="KW-0808">Transferase</keyword>
<dbReference type="InterPro" id="IPR035985">
    <property type="entry name" value="Ubiquitin-activating_enz"/>
</dbReference>
<evidence type="ECO:0000256" key="1">
    <source>
        <dbReference type="ARBA" id="ARBA00009919"/>
    </source>
</evidence>
<keyword evidence="4" id="KW-1185">Reference proteome</keyword>